<organism evidence="2 3">
    <name type="scientific">Anaeromyces robustus</name>
    <dbReference type="NCBI Taxonomy" id="1754192"/>
    <lineage>
        <taxon>Eukaryota</taxon>
        <taxon>Fungi</taxon>
        <taxon>Fungi incertae sedis</taxon>
        <taxon>Chytridiomycota</taxon>
        <taxon>Chytridiomycota incertae sedis</taxon>
        <taxon>Neocallimastigomycetes</taxon>
        <taxon>Neocallimastigales</taxon>
        <taxon>Neocallimastigaceae</taxon>
        <taxon>Anaeromyces</taxon>
    </lineage>
</organism>
<protein>
    <submittedName>
        <fullName evidence="2">Uncharacterized protein</fullName>
    </submittedName>
</protein>
<evidence type="ECO:0000313" key="2">
    <source>
        <dbReference type="EMBL" id="ORX63406.1"/>
    </source>
</evidence>
<dbReference type="Proteomes" id="UP000193944">
    <property type="component" value="Unassembled WGS sequence"/>
</dbReference>
<reference evidence="2 3" key="2">
    <citation type="submission" date="2016-08" db="EMBL/GenBank/DDBJ databases">
        <title>Pervasive Adenine N6-methylation of Active Genes in Fungi.</title>
        <authorList>
            <consortium name="DOE Joint Genome Institute"/>
            <person name="Mondo S.J."/>
            <person name="Dannebaum R.O."/>
            <person name="Kuo R.C."/>
            <person name="Labutti K."/>
            <person name="Haridas S."/>
            <person name="Kuo A."/>
            <person name="Salamov A."/>
            <person name="Ahrendt S.R."/>
            <person name="Lipzen A."/>
            <person name="Sullivan W."/>
            <person name="Andreopoulos W.B."/>
            <person name="Clum A."/>
            <person name="Lindquist E."/>
            <person name="Daum C."/>
            <person name="Ramamoorthy G.K."/>
            <person name="Gryganskyi A."/>
            <person name="Culley D."/>
            <person name="Magnuson J.K."/>
            <person name="James T.Y."/>
            <person name="O'Malley M.A."/>
            <person name="Stajich J.E."/>
            <person name="Spatafora J.W."/>
            <person name="Visel A."/>
            <person name="Grigoriev I.V."/>
        </authorList>
    </citation>
    <scope>NUCLEOTIDE SEQUENCE [LARGE SCALE GENOMIC DNA]</scope>
    <source>
        <strain evidence="2 3">S4</strain>
    </source>
</reference>
<gene>
    <name evidence="2" type="ORF">BCR32DRAFT_273443</name>
</gene>
<keyword evidence="1" id="KW-0812">Transmembrane</keyword>
<accession>A0A1Y1VQU7</accession>
<dbReference type="EMBL" id="MCFG01000639">
    <property type="protein sequence ID" value="ORX63406.1"/>
    <property type="molecule type" value="Genomic_DNA"/>
</dbReference>
<keyword evidence="1" id="KW-0472">Membrane</keyword>
<comment type="caution">
    <text evidence="2">The sequence shown here is derived from an EMBL/GenBank/DDBJ whole genome shotgun (WGS) entry which is preliminary data.</text>
</comment>
<evidence type="ECO:0000313" key="3">
    <source>
        <dbReference type="Proteomes" id="UP000193944"/>
    </source>
</evidence>
<keyword evidence="1" id="KW-1133">Transmembrane helix</keyword>
<evidence type="ECO:0000256" key="1">
    <source>
        <dbReference type="SAM" id="Phobius"/>
    </source>
</evidence>
<proteinExistence type="predicted"/>
<keyword evidence="3" id="KW-1185">Reference proteome</keyword>
<name>A0A1Y1VQU7_9FUNG</name>
<feature type="transmembrane region" description="Helical" evidence="1">
    <location>
        <begin position="93"/>
        <end position="120"/>
    </location>
</feature>
<dbReference type="AlphaFoldDB" id="A0A1Y1VQU7"/>
<reference evidence="2 3" key="1">
    <citation type="submission" date="2016-08" db="EMBL/GenBank/DDBJ databases">
        <title>A Parts List for Fungal Cellulosomes Revealed by Comparative Genomics.</title>
        <authorList>
            <consortium name="DOE Joint Genome Institute"/>
            <person name="Haitjema C.H."/>
            <person name="Gilmore S.P."/>
            <person name="Henske J.K."/>
            <person name="Solomon K.V."/>
            <person name="De Groot R."/>
            <person name="Kuo A."/>
            <person name="Mondo S.J."/>
            <person name="Salamov A.A."/>
            <person name="Labutti K."/>
            <person name="Zhao Z."/>
            <person name="Chiniquy J."/>
            <person name="Barry K."/>
            <person name="Brewer H.M."/>
            <person name="Purvine S.O."/>
            <person name="Wright A.T."/>
            <person name="Boxma B."/>
            <person name="Van Alen T."/>
            <person name="Hackstein J.H."/>
            <person name="Baker S.E."/>
            <person name="Grigoriev I.V."/>
            <person name="O'Malley M.A."/>
        </authorList>
    </citation>
    <scope>NUCLEOTIDE SEQUENCE [LARGE SCALE GENOMIC DNA]</scope>
    <source>
        <strain evidence="2 3">S4</strain>
    </source>
</reference>
<sequence>MDIYRIKNNEELTLKDSYVIKEAVYNFRKILNKNENTTEIENKNEKRSCQICGYAGACVWVCNPGEPEISPCEEKCAEKALISAGIGVSTTTIMALLTTFGLGIFVLPASISATFVTCMAKCH</sequence>